<keyword evidence="4" id="KW-0808">Transferase</keyword>
<evidence type="ECO:0000256" key="7">
    <source>
        <dbReference type="ARBA" id="ARBA00049120"/>
    </source>
</evidence>
<evidence type="ECO:0000313" key="10">
    <source>
        <dbReference type="EMBL" id="PIX33242.1"/>
    </source>
</evidence>
<comment type="caution">
    <text evidence="9">The sequence shown here is derived from an EMBL/GenBank/DDBJ whole genome shotgun (WGS) entry which is preliminary data.</text>
</comment>
<dbReference type="AlphaFoldDB" id="A0A1J5GHQ2"/>
<dbReference type="GO" id="GO:0032259">
    <property type="term" value="P:methylation"/>
    <property type="evidence" value="ECO:0007669"/>
    <property type="project" value="UniProtKB-KW"/>
</dbReference>
<dbReference type="InterPro" id="IPR029063">
    <property type="entry name" value="SAM-dependent_MTases_sf"/>
</dbReference>
<dbReference type="EMBL" id="MNYY01000057">
    <property type="protein sequence ID" value="OIP71804.1"/>
    <property type="molecule type" value="Genomic_DNA"/>
</dbReference>
<keyword evidence="5" id="KW-0949">S-adenosyl-L-methionine</keyword>
<protein>
    <recommendedName>
        <fullName evidence="2">site-specific DNA-methyltransferase (cytosine-N(4)-specific)</fullName>
        <ecNumber evidence="2">2.1.1.113</ecNumber>
    </recommendedName>
</protein>
<keyword evidence="6" id="KW-0680">Restriction system</keyword>
<reference evidence="14 15" key="3">
    <citation type="submission" date="2017-09" db="EMBL/GenBank/DDBJ databases">
        <title>Depth-based differentiation of microbial function through sediment-hosted aquifers and enrichment of novel symbionts in the deep terrestrial subsurface.</title>
        <authorList>
            <person name="Probst A.J."/>
            <person name="Ladd B."/>
            <person name="Jarett J.K."/>
            <person name="Geller-Mcgrath D.E."/>
            <person name="Sieber C.M."/>
            <person name="Emerson J.B."/>
            <person name="Anantharaman K."/>
            <person name="Thomas B.C."/>
            <person name="Malmstrom R."/>
            <person name="Stieglmeier M."/>
            <person name="Klingl A."/>
            <person name="Woyke T."/>
            <person name="Ryan C.M."/>
            <person name="Banfield J.F."/>
        </authorList>
    </citation>
    <scope>NUCLEOTIDE SEQUENCE [LARGE SCALE GENOMIC DNA]</scope>
    <source>
        <strain evidence="11">CG_4_10_14_3_um_filter_34_13</strain>
        <strain evidence="12">CG_4_9_14_3_um_filter_33_16</strain>
    </source>
</reference>
<dbReference type="GO" id="GO:0003677">
    <property type="term" value="F:DNA binding"/>
    <property type="evidence" value="ECO:0007669"/>
    <property type="project" value="InterPro"/>
</dbReference>
<reference evidence="9 13" key="1">
    <citation type="journal article" date="2016" name="Environ. Microbiol.">
        <title>Genomic resolution of a cold subsurface aquifer community provides metabolic insights for novel microbes adapted to high CO concentrations.</title>
        <authorList>
            <person name="Probst A.J."/>
            <person name="Castelle C.J."/>
            <person name="Singh A."/>
            <person name="Brown C.T."/>
            <person name="Anantharaman K."/>
            <person name="Sharon I."/>
            <person name="Hug L.A."/>
            <person name="Burstein D."/>
            <person name="Emerson J.B."/>
            <person name="Thomas B.C."/>
            <person name="Banfield J.F."/>
        </authorList>
    </citation>
    <scope>NUCLEOTIDE SEQUENCE [LARGE SCALE GENOMIC DNA]</scope>
    <source>
        <strain evidence="9">CG2_30_33_13</strain>
    </source>
</reference>
<evidence type="ECO:0000256" key="2">
    <source>
        <dbReference type="ARBA" id="ARBA00012185"/>
    </source>
</evidence>
<dbReference type="InterPro" id="IPR000241">
    <property type="entry name" value="RlmKL-like_Mtase"/>
</dbReference>
<sequence>MIKNKEFYKLASPTRNLFDSKVELLPSVNELFEFELAYLEYNCLPKSDLLERLAYFKSVDGRLTKHFLMYNHTAKAFIDNRSASTKAYFENGLFSTGYATHGLFPYRGKFHPQLIKALINIIGIKKGEIILDPMCGSGTTNIESALMGINSYAIDLSPFCQFMTKVKHESLSVNIELLKGISNKSEQLFNFFNVNDIKIQLKKITDNEKLKIYELALLAFLDSLGYSKRVVSSNHRQLFTKVLRRYEDTIVNFILNSTKYISSLGTVNILENATAMKIPLEDHSIDGVITSPPYSFAIDYVKNDEAQLKFLGYNIDGIRGKMIGLVGKNKDERLKNYFEDMDRVCLEVSRVLKEDKYFVMIIGSNTNQTGGIRLENKIIESCKKYNLILVKSILKPIKGMRNTMKDEYILFFQKREEIE</sequence>
<proteinExistence type="inferred from homology"/>
<feature type="domain" description="Ribosomal RNA large subunit methyltransferase K/L-like methyltransferase" evidence="8">
    <location>
        <begin position="107"/>
        <end position="181"/>
    </location>
</feature>
<dbReference type="GO" id="GO:0009307">
    <property type="term" value="P:DNA restriction-modification system"/>
    <property type="evidence" value="ECO:0007669"/>
    <property type="project" value="UniProtKB-KW"/>
</dbReference>
<dbReference type="PROSITE" id="PS01261">
    <property type="entry name" value="UPF0020"/>
    <property type="match status" value="1"/>
</dbReference>
<dbReference type="Pfam" id="PF01170">
    <property type="entry name" value="UPF0020"/>
    <property type="match status" value="1"/>
</dbReference>
<accession>A0A1J5GHQ2</accession>
<evidence type="ECO:0000313" key="13">
    <source>
        <dbReference type="Proteomes" id="UP000182763"/>
    </source>
</evidence>
<evidence type="ECO:0000313" key="11">
    <source>
        <dbReference type="EMBL" id="PIY33138.1"/>
    </source>
</evidence>
<evidence type="ECO:0000313" key="9">
    <source>
        <dbReference type="EMBL" id="OIP71804.1"/>
    </source>
</evidence>
<dbReference type="Proteomes" id="UP000228560">
    <property type="component" value="Unassembled WGS sequence"/>
</dbReference>
<dbReference type="InterPro" id="IPR053943">
    <property type="entry name" value="RlmKL-like_Mtase_CS"/>
</dbReference>
<evidence type="ECO:0000256" key="6">
    <source>
        <dbReference type="ARBA" id="ARBA00022747"/>
    </source>
</evidence>
<name>A0A1J5GHQ2_9BACT</name>
<accession>A0A2M8CA85</accession>
<dbReference type="Gene3D" id="3.40.50.150">
    <property type="entry name" value="Vaccinia Virus protein VP39"/>
    <property type="match status" value="2"/>
</dbReference>
<gene>
    <name evidence="9" type="ORF">AUK42_03010</name>
    <name evidence="12" type="ORF">CO097_06500</name>
    <name evidence="11" type="ORF">COZ07_03295</name>
    <name evidence="10" type="ORF">COZ58_08335</name>
</gene>
<organism evidence="9 13">
    <name type="scientific">Candidatus Infernicultor aquiphilus</name>
    <dbReference type="NCBI Taxonomy" id="1805029"/>
    <lineage>
        <taxon>Bacteria</taxon>
        <taxon>Pseudomonadati</taxon>
        <taxon>Atribacterota</taxon>
        <taxon>Candidatus Phoenicimicrobiia</taxon>
        <taxon>Candidatus Pheonicimicrobiales</taxon>
        <taxon>Candidatus Phoenicimicrobiaceae</taxon>
        <taxon>Candidatus Infernicultor</taxon>
    </lineage>
</organism>
<dbReference type="EMBL" id="PFTV01000165">
    <property type="protein sequence ID" value="PJB55977.1"/>
    <property type="molecule type" value="Genomic_DNA"/>
</dbReference>
<comment type="catalytic activity">
    <reaction evidence="7">
        <text>a 2'-deoxycytidine in DNA + S-adenosyl-L-methionine = an N(4)-methyl-2'-deoxycytidine in DNA + S-adenosyl-L-homocysteine + H(+)</text>
        <dbReference type="Rhea" id="RHEA:16857"/>
        <dbReference type="Rhea" id="RHEA-COMP:11369"/>
        <dbReference type="Rhea" id="RHEA-COMP:13674"/>
        <dbReference type="ChEBI" id="CHEBI:15378"/>
        <dbReference type="ChEBI" id="CHEBI:57856"/>
        <dbReference type="ChEBI" id="CHEBI:59789"/>
        <dbReference type="ChEBI" id="CHEBI:85452"/>
        <dbReference type="ChEBI" id="CHEBI:137933"/>
        <dbReference type="EC" id="2.1.1.113"/>
    </reaction>
</comment>
<dbReference type="InterPro" id="IPR017985">
    <property type="entry name" value="MeTrfase_CN4_CS"/>
</dbReference>
<comment type="similarity">
    <text evidence="1">Belongs to the N(4)/N(6)-methyltransferase family. N(4) subfamily.</text>
</comment>
<dbReference type="Proteomes" id="UP000231493">
    <property type="component" value="Unassembled WGS sequence"/>
</dbReference>
<dbReference type="Proteomes" id="UP000182763">
    <property type="component" value="Unassembled WGS sequence"/>
</dbReference>
<evidence type="ECO:0000313" key="15">
    <source>
        <dbReference type="Proteomes" id="UP000230646"/>
    </source>
</evidence>
<dbReference type="GO" id="GO:0015667">
    <property type="term" value="F:site-specific DNA-methyltransferase (cytosine-N4-specific) activity"/>
    <property type="evidence" value="ECO:0007669"/>
    <property type="project" value="UniProtKB-EC"/>
</dbReference>
<evidence type="ECO:0000256" key="1">
    <source>
        <dbReference type="ARBA" id="ARBA00010203"/>
    </source>
</evidence>
<evidence type="ECO:0000256" key="3">
    <source>
        <dbReference type="ARBA" id="ARBA00022603"/>
    </source>
</evidence>
<evidence type="ECO:0000256" key="5">
    <source>
        <dbReference type="ARBA" id="ARBA00022691"/>
    </source>
</evidence>
<dbReference type="SUPFAM" id="SSF53335">
    <property type="entry name" value="S-adenosyl-L-methionine-dependent methyltransferases"/>
    <property type="match status" value="1"/>
</dbReference>
<dbReference type="STRING" id="1805029.AUK42_03010"/>
<keyword evidence="3" id="KW-0489">Methyltransferase</keyword>
<dbReference type="PROSITE" id="PS00093">
    <property type="entry name" value="N4_MTASE"/>
    <property type="match status" value="1"/>
</dbReference>
<dbReference type="EMBL" id="PFKO01000116">
    <property type="protein sequence ID" value="PIY33138.1"/>
    <property type="molecule type" value="Genomic_DNA"/>
</dbReference>
<dbReference type="EMBL" id="PFIP01000173">
    <property type="protein sequence ID" value="PIX33242.1"/>
    <property type="molecule type" value="Genomic_DNA"/>
</dbReference>
<evidence type="ECO:0000313" key="12">
    <source>
        <dbReference type="EMBL" id="PJB55977.1"/>
    </source>
</evidence>
<accession>A0A2M7PR78</accession>
<dbReference type="Proteomes" id="UP000230646">
    <property type="component" value="Unassembled WGS sequence"/>
</dbReference>
<accession>A0A2M7K546</accession>
<evidence type="ECO:0000313" key="14">
    <source>
        <dbReference type="Proteomes" id="UP000228560"/>
    </source>
</evidence>
<dbReference type="EC" id="2.1.1.113" evidence="2"/>
<evidence type="ECO:0000259" key="8">
    <source>
        <dbReference type="Pfam" id="PF01170"/>
    </source>
</evidence>
<reference evidence="10" key="2">
    <citation type="submission" date="2017-09" db="EMBL/GenBank/DDBJ databases">
        <title>Depth-based differentiation of microbial function through sediment-hosted aquifers and enrichment of novel symbionts in the deep terrestrial subsurface.</title>
        <authorList>
            <person name="Probst A.J."/>
            <person name="Ladd B."/>
            <person name="Jarett J.K."/>
            <person name="Geller-Mcgrath D.E."/>
            <person name="Sieber C.M.K."/>
            <person name="Emerson J.B."/>
            <person name="Anantharaman K."/>
            <person name="Thomas B.C."/>
            <person name="Malmstrom R."/>
            <person name="Stieglmeier M."/>
            <person name="Klingl A."/>
            <person name="Woyke T."/>
            <person name="Ryan C.M."/>
            <person name="Banfield J.F."/>
        </authorList>
    </citation>
    <scope>NUCLEOTIDE SEQUENCE</scope>
    <source>
        <strain evidence="10">CG_4_8_14_3_um_filter_34_18</strain>
    </source>
</reference>
<dbReference type="RefSeq" id="WP_406607171.1">
    <property type="nucleotide sequence ID" value="NZ_PFKO01000116.1"/>
</dbReference>
<evidence type="ECO:0000256" key="4">
    <source>
        <dbReference type="ARBA" id="ARBA00022679"/>
    </source>
</evidence>